<gene>
    <name evidence="3" type="ORF">G3I39_00845</name>
</gene>
<evidence type="ECO:0000256" key="1">
    <source>
        <dbReference type="PROSITE-ProRule" id="PRU01363"/>
    </source>
</evidence>
<protein>
    <recommendedName>
        <fullName evidence="2">PKS/mFAS DH domain-containing protein</fullName>
    </recommendedName>
</protein>
<dbReference type="InterPro" id="IPR049900">
    <property type="entry name" value="PKS_mFAS_DH"/>
</dbReference>
<feature type="non-terminal residue" evidence="3">
    <location>
        <position position="104"/>
    </location>
</feature>
<accession>A0A6N9UYM2</accession>
<feature type="non-terminal residue" evidence="3">
    <location>
        <position position="1"/>
    </location>
</feature>
<reference evidence="3 4" key="1">
    <citation type="submission" date="2020-01" db="EMBL/GenBank/DDBJ databases">
        <title>Insect and environment-associated Actinomycetes.</title>
        <authorList>
            <person name="Currrie C."/>
            <person name="Chevrette M."/>
            <person name="Carlson C."/>
            <person name="Stubbendieck R."/>
            <person name="Wendt-Pienkowski E."/>
        </authorList>
    </citation>
    <scope>NUCLEOTIDE SEQUENCE [LARGE SCALE GENOMIC DNA]</scope>
    <source>
        <strain evidence="3 4">SID14438</strain>
    </source>
</reference>
<dbReference type="PROSITE" id="PS52019">
    <property type="entry name" value="PKS_MFAS_DH"/>
    <property type="match status" value="1"/>
</dbReference>
<comment type="caution">
    <text evidence="3">The sequence shown here is derived from an EMBL/GenBank/DDBJ whole genome shotgun (WGS) entry which is preliminary data.</text>
</comment>
<dbReference type="InterPro" id="IPR020807">
    <property type="entry name" value="PKS_DH"/>
</dbReference>
<dbReference type="Proteomes" id="UP000471648">
    <property type="component" value="Unassembled WGS sequence"/>
</dbReference>
<organism evidence="3 4">
    <name type="scientific">Streptomyces microflavus</name>
    <name type="common">Streptomyces lipmanii</name>
    <dbReference type="NCBI Taxonomy" id="1919"/>
    <lineage>
        <taxon>Bacteria</taxon>
        <taxon>Bacillati</taxon>
        <taxon>Actinomycetota</taxon>
        <taxon>Actinomycetes</taxon>
        <taxon>Kitasatosporales</taxon>
        <taxon>Streptomycetaceae</taxon>
        <taxon>Streptomyces</taxon>
    </lineage>
</organism>
<evidence type="ECO:0000313" key="3">
    <source>
        <dbReference type="EMBL" id="NEB65624.1"/>
    </source>
</evidence>
<dbReference type="AlphaFoldDB" id="A0A6N9UYM2"/>
<feature type="domain" description="PKS/mFAS DH" evidence="2">
    <location>
        <begin position="17"/>
        <end position="104"/>
    </location>
</feature>
<evidence type="ECO:0000313" key="4">
    <source>
        <dbReference type="Proteomes" id="UP000471648"/>
    </source>
</evidence>
<name>A0A6N9UYM2_STRMI</name>
<dbReference type="Pfam" id="PF21089">
    <property type="entry name" value="PKS_DH_N"/>
    <property type="match status" value="1"/>
</dbReference>
<dbReference type="Gene3D" id="3.10.129.110">
    <property type="entry name" value="Polyketide synthase dehydratase"/>
    <property type="match status" value="1"/>
</dbReference>
<evidence type="ECO:0000259" key="2">
    <source>
        <dbReference type="PROSITE" id="PS52019"/>
    </source>
</evidence>
<dbReference type="InterPro" id="IPR049552">
    <property type="entry name" value="PKS_DH_N"/>
</dbReference>
<dbReference type="EMBL" id="JAAGME010000020">
    <property type="protein sequence ID" value="NEB65624.1"/>
    <property type="molecule type" value="Genomic_DNA"/>
</dbReference>
<dbReference type="SMART" id="SM00826">
    <property type="entry name" value="PKS_DH"/>
    <property type="match status" value="1"/>
</dbReference>
<dbReference type="RefSeq" id="WP_164355817.1">
    <property type="nucleotide sequence ID" value="NZ_JAAGME010000020.1"/>
</dbReference>
<sequence length="104" mass="10847">FQRERYWLEADTAQGDPAGLESAVRLADGGAVLSGSLSLAAQPWLDAHRTHGAAVVPATALLDWAVRAGDETGLPVIAALDEHIPLLVPDEGRVEIQLTVSAAA</sequence>
<dbReference type="InterPro" id="IPR042104">
    <property type="entry name" value="PKS_dehydratase_sf"/>
</dbReference>
<proteinExistence type="predicted"/>
<comment type="caution">
    <text evidence="1">Lacks conserved residue(s) required for the propagation of feature annotation.</text>
</comment>